<name>A0AAV1V2P7_9STRA</name>
<dbReference type="AlphaFoldDB" id="A0AAV1V2P7"/>
<feature type="compositionally biased region" description="Polar residues" evidence="1">
    <location>
        <begin position="28"/>
        <end position="43"/>
    </location>
</feature>
<proteinExistence type="predicted"/>
<reference evidence="2" key="1">
    <citation type="submission" date="2024-01" db="EMBL/GenBank/DDBJ databases">
        <authorList>
            <person name="Webb A."/>
        </authorList>
    </citation>
    <scope>NUCLEOTIDE SEQUENCE</scope>
    <source>
        <strain evidence="2">Pm1</strain>
    </source>
</reference>
<organism evidence="2 3">
    <name type="scientific">Peronospora matthiolae</name>
    <dbReference type="NCBI Taxonomy" id="2874970"/>
    <lineage>
        <taxon>Eukaryota</taxon>
        <taxon>Sar</taxon>
        <taxon>Stramenopiles</taxon>
        <taxon>Oomycota</taxon>
        <taxon>Peronosporomycetes</taxon>
        <taxon>Peronosporales</taxon>
        <taxon>Peronosporaceae</taxon>
        <taxon>Peronospora</taxon>
    </lineage>
</organism>
<dbReference type="EMBL" id="CAKLBY020000253">
    <property type="protein sequence ID" value="CAK7940065.1"/>
    <property type="molecule type" value="Genomic_DNA"/>
</dbReference>
<protein>
    <submittedName>
        <fullName evidence="2">Uncharacterized protein</fullName>
    </submittedName>
</protein>
<evidence type="ECO:0000313" key="2">
    <source>
        <dbReference type="EMBL" id="CAK7940065.1"/>
    </source>
</evidence>
<gene>
    <name evidence="2" type="ORF">PM001_LOCUS25215</name>
</gene>
<sequence>MLEAPPNKSTLETLGFGLREAATREVGESTSGLEVSTTINSGNVEDGVVGLSSGSSLRREEERDRESAAKVRGPDPMNRHHPI</sequence>
<dbReference type="Proteomes" id="UP001162060">
    <property type="component" value="Unassembled WGS sequence"/>
</dbReference>
<feature type="compositionally biased region" description="Low complexity" evidence="1">
    <location>
        <begin position="44"/>
        <end position="56"/>
    </location>
</feature>
<feature type="compositionally biased region" description="Basic and acidic residues" evidence="1">
    <location>
        <begin position="57"/>
        <end position="73"/>
    </location>
</feature>
<accession>A0AAV1V2P7</accession>
<feature type="region of interest" description="Disordered" evidence="1">
    <location>
        <begin position="25"/>
        <end position="83"/>
    </location>
</feature>
<evidence type="ECO:0000313" key="3">
    <source>
        <dbReference type="Proteomes" id="UP001162060"/>
    </source>
</evidence>
<evidence type="ECO:0000256" key="1">
    <source>
        <dbReference type="SAM" id="MobiDB-lite"/>
    </source>
</evidence>
<comment type="caution">
    <text evidence="2">The sequence shown here is derived from an EMBL/GenBank/DDBJ whole genome shotgun (WGS) entry which is preliminary data.</text>
</comment>